<dbReference type="PROSITE" id="PS51257">
    <property type="entry name" value="PROKAR_LIPOPROTEIN"/>
    <property type="match status" value="1"/>
</dbReference>
<reference evidence="4 5" key="1">
    <citation type="journal article" date="2019" name="Sci. Rep.">
        <title>Extended insight into the Mycobacterium chelonae-abscessus complex through whole genome sequencing of Mycobacterium salmoniphilum outbreak and Mycobacterium salmoniphilum-like strains.</title>
        <authorList>
            <person name="Behra P.R.K."/>
            <person name="Das S."/>
            <person name="Pettersson B.M.F."/>
            <person name="Shirreff L."/>
            <person name="DuCote T."/>
            <person name="Jacobsson K.G."/>
            <person name="Ennis D.G."/>
            <person name="Kirsebom L.A."/>
        </authorList>
    </citation>
    <scope>NUCLEOTIDE SEQUENCE [LARGE SCALE GENOMIC DNA]</scope>
    <source>
        <strain evidence="3 4">CCUG 60883</strain>
        <strain evidence="2 5">CCUG 60885</strain>
    </source>
</reference>
<evidence type="ECO:0000313" key="4">
    <source>
        <dbReference type="Proteomes" id="UP000294844"/>
    </source>
</evidence>
<keyword evidence="4" id="KW-1185">Reference proteome</keyword>
<dbReference type="RefSeq" id="WP_134145224.1">
    <property type="nucleotide sequence ID" value="NZ_PECK01000002.1"/>
</dbReference>
<gene>
    <name evidence="3" type="ORF">CCUG60883_04401</name>
    <name evidence="2" type="ORF">CCUG60885_01181</name>
</gene>
<dbReference type="EMBL" id="PECM01000010">
    <property type="protein sequence ID" value="TEA01862.1"/>
    <property type="molecule type" value="Genomic_DNA"/>
</dbReference>
<keyword evidence="1" id="KW-0732">Signal</keyword>
<evidence type="ECO:0000256" key="1">
    <source>
        <dbReference type="SAM" id="SignalP"/>
    </source>
</evidence>
<evidence type="ECO:0000313" key="3">
    <source>
        <dbReference type="EMBL" id="TEA01862.1"/>
    </source>
</evidence>
<comment type="caution">
    <text evidence="2">The sequence shown here is derived from an EMBL/GenBank/DDBJ whole genome shotgun (WGS) entry which is preliminary data.</text>
</comment>
<sequence precursor="true">MRWIAVAAASSALLAGCTHSGIEGTPTADTASAPFGAPSPSTITSTVSTTTSNSGPVKGTTFDACTAITDADTATWDVKPDKRDAHTTAFGQNVRGCIWDGPKWGIKIYAVDTTISQLEQPNSRFDRQERVQVGSRTGWLLHDKNWIGCSVAIPSQQAIATVQVDLNLDLTRERYDQCPLALRIMTQIEPKIP</sequence>
<dbReference type="AlphaFoldDB" id="A0A4R8SKB1"/>
<evidence type="ECO:0008006" key="6">
    <source>
        <dbReference type="Google" id="ProtNLM"/>
    </source>
</evidence>
<feature type="chain" id="PRO_5039173727" description="DUF3558 domain-containing protein" evidence="1">
    <location>
        <begin position="21"/>
        <end position="193"/>
    </location>
</feature>
<dbReference type="Proteomes" id="UP000294844">
    <property type="component" value="Unassembled WGS sequence"/>
</dbReference>
<proteinExistence type="predicted"/>
<organism evidence="2 5">
    <name type="scientific">Mycobacteroides salmoniphilum</name>
    <dbReference type="NCBI Taxonomy" id="404941"/>
    <lineage>
        <taxon>Bacteria</taxon>
        <taxon>Bacillati</taxon>
        <taxon>Actinomycetota</taxon>
        <taxon>Actinomycetes</taxon>
        <taxon>Mycobacteriales</taxon>
        <taxon>Mycobacteriaceae</taxon>
        <taxon>Mycobacteroides</taxon>
    </lineage>
</organism>
<evidence type="ECO:0000313" key="5">
    <source>
        <dbReference type="Proteomes" id="UP000295685"/>
    </source>
</evidence>
<feature type="signal peptide" evidence="1">
    <location>
        <begin position="1"/>
        <end position="20"/>
    </location>
</feature>
<evidence type="ECO:0000313" key="2">
    <source>
        <dbReference type="EMBL" id="TDZ97632.1"/>
    </source>
</evidence>
<dbReference type="Pfam" id="PF12079">
    <property type="entry name" value="DUF3558"/>
    <property type="match status" value="1"/>
</dbReference>
<dbReference type="EMBL" id="PECK01000002">
    <property type="protein sequence ID" value="TDZ97632.1"/>
    <property type="molecule type" value="Genomic_DNA"/>
</dbReference>
<protein>
    <recommendedName>
        <fullName evidence="6">DUF3558 domain-containing protein</fullName>
    </recommendedName>
</protein>
<dbReference type="OrthoDB" id="4762099at2"/>
<dbReference type="Proteomes" id="UP000295685">
    <property type="component" value="Unassembled WGS sequence"/>
</dbReference>
<accession>A0A4R8SKB1</accession>
<dbReference type="InterPro" id="IPR024520">
    <property type="entry name" value="DUF3558"/>
</dbReference>
<name>A0A4R8SKB1_9MYCO</name>